<keyword evidence="1" id="KW-1133">Transmembrane helix</keyword>
<name>A0ABT5J3J4_RHOTP</name>
<dbReference type="EMBL" id="JAQQLI010000001">
    <property type="protein sequence ID" value="MDC7784208.1"/>
    <property type="molecule type" value="Genomic_DNA"/>
</dbReference>
<accession>A0ABT5J3J4</accession>
<dbReference type="Proteomes" id="UP001165652">
    <property type="component" value="Unassembled WGS sequence"/>
</dbReference>
<organism evidence="2 3">
    <name type="scientific">Rhodoplanes tepidamans</name>
    <name type="common">Rhodoplanes cryptolactis</name>
    <dbReference type="NCBI Taxonomy" id="200616"/>
    <lineage>
        <taxon>Bacteria</taxon>
        <taxon>Pseudomonadati</taxon>
        <taxon>Pseudomonadota</taxon>
        <taxon>Alphaproteobacteria</taxon>
        <taxon>Hyphomicrobiales</taxon>
        <taxon>Nitrobacteraceae</taxon>
        <taxon>Rhodoplanes</taxon>
    </lineage>
</organism>
<keyword evidence="1" id="KW-0812">Transmembrane</keyword>
<sequence>MTARKTPAGPAWVGAAAVVVAAIVALHALERVAVGDAHARQFAPRSDLTRSGP</sequence>
<evidence type="ECO:0000256" key="1">
    <source>
        <dbReference type="SAM" id="Phobius"/>
    </source>
</evidence>
<evidence type="ECO:0000313" key="3">
    <source>
        <dbReference type="Proteomes" id="UP001165652"/>
    </source>
</evidence>
<feature type="transmembrane region" description="Helical" evidence="1">
    <location>
        <begin position="12"/>
        <end position="29"/>
    </location>
</feature>
<dbReference type="RefSeq" id="WP_272775056.1">
    <property type="nucleotide sequence ID" value="NZ_JAQQLI010000001.1"/>
</dbReference>
<keyword evidence="3" id="KW-1185">Reference proteome</keyword>
<protein>
    <submittedName>
        <fullName evidence="2">Uncharacterized protein</fullName>
    </submittedName>
</protein>
<evidence type="ECO:0000313" key="2">
    <source>
        <dbReference type="EMBL" id="MDC7784208.1"/>
    </source>
</evidence>
<gene>
    <name evidence="2" type="ORF">PQJ73_00795</name>
</gene>
<proteinExistence type="predicted"/>
<reference evidence="2" key="2">
    <citation type="submission" date="2023-02" db="EMBL/GenBank/DDBJ databases">
        <authorList>
            <person name="Rayyan A."/>
            <person name="Meyer T."/>
            <person name="Kyndt J.A."/>
        </authorList>
    </citation>
    <scope>NUCLEOTIDE SEQUENCE</scope>
    <source>
        <strain evidence="2">DSM 9987</strain>
    </source>
</reference>
<reference evidence="2" key="1">
    <citation type="journal article" date="2023" name="Microbiol Resour">
        <title>Genome Sequences of Rhodoplanes serenus and Two Thermotolerant Strains, Rhodoplanes tepidamans and 'Rhodoplanes cryptolactis,' Further Refine the Genus.</title>
        <authorList>
            <person name="Rayyan A.A."/>
            <person name="Kyndt J.A."/>
        </authorList>
    </citation>
    <scope>NUCLEOTIDE SEQUENCE</scope>
    <source>
        <strain evidence="2">DSM 9987</strain>
    </source>
</reference>
<keyword evidence="1" id="KW-0472">Membrane</keyword>
<comment type="caution">
    <text evidence="2">The sequence shown here is derived from an EMBL/GenBank/DDBJ whole genome shotgun (WGS) entry which is preliminary data.</text>
</comment>